<evidence type="ECO:0000313" key="2">
    <source>
        <dbReference type="Proteomes" id="UP001595767"/>
    </source>
</evidence>
<dbReference type="Proteomes" id="UP001595767">
    <property type="component" value="Unassembled WGS sequence"/>
</dbReference>
<dbReference type="EMBL" id="JBHSBA010000018">
    <property type="protein sequence ID" value="MFC4128993.1"/>
    <property type="molecule type" value="Genomic_DNA"/>
</dbReference>
<gene>
    <name evidence="1" type="ORF">ACFOW8_29085</name>
</gene>
<organism evidence="1 2">
    <name type="scientific">Nocardia rhizosphaerae</name>
    <dbReference type="NCBI Taxonomy" id="1691571"/>
    <lineage>
        <taxon>Bacteria</taxon>
        <taxon>Bacillati</taxon>
        <taxon>Actinomycetota</taxon>
        <taxon>Actinomycetes</taxon>
        <taxon>Mycobacteriales</taxon>
        <taxon>Nocardiaceae</taxon>
        <taxon>Nocardia</taxon>
    </lineage>
</organism>
<dbReference type="RefSeq" id="WP_378554885.1">
    <property type="nucleotide sequence ID" value="NZ_JBHSBA010000018.1"/>
</dbReference>
<evidence type="ECO:0000313" key="1">
    <source>
        <dbReference type="EMBL" id="MFC4128993.1"/>
    </source>
</evidence>
<accession>A0ABV8LES5</accession>
<comment type="caution">
    <text evidence="1">The sequence shown here is derived from an EMBL/GenBank/DDBJ whole genome shotgun (WGS) entry which is preliminary data.</text>
</comment>
<keyword evidence="2" id="KW-1185">Reference proteome</keyword>
<protein>
    <submittedName>
        <fullName evidence="1">Uncharacterized protein</fullName>
    </submittedName>
</protein>
<proteinExistence type="predicted"/>
<sequence length="60" mass="6252">MNITLTPAVIAYLRATNTLDELMETGGDASAAIDARAAAKATLVADGFTPDMFDALADMF</sequence>
<name>A0ABV8LES5_9NOCA</name>
<reference evidence="2" key="1">
    <citation type="journal article" date="2019" name="Int. J. Syst. Evol. Microbiol.">
        <title>The Global Catalogue of Microorganisms (GCM) 10K type strain sequencing project: providing services to taxonomists for standard genome sequencing and annotation.</title>
        <authorList>
            <consortium name="The Broad Institute Genomics Platform"/>
            <consortium name="The Broad Institute Genome Sequencing Center for Infectious Disease"/>
            <person name="Wu L."/>
            <person name="Ma J."/>
        </authorList>
    </citation>
    <scope>NUCLEOTIDE SEQUENCE [LARGE SCALE GENOMIC DNA]</scope>
    <source>
        <strain evidence="2">CGMCC 4.7204</strain>
    </source>
</reference>